<dbReference type="SUPFAM" id="SSF51445">
    <property type="entry name" value="(Trans)glycosidases"/>
    <property type="match status" value="1"/>
</dbReference>
<accession>A0ABW7NDY9</accession>
<sequence>MYKPLKATSLLIGFLLIMACEQEVVNKPGQVDDLQLGPAKVQVSKASGTWKMYKDGTPFFIKGVAGGQYYDRIAELGGNTIRTYGINDSTMTIMDSAHESGLSVAFGLWLQQPEYGFDYTDSVQVQEQLDILTRQVREYKDHPALLFWVLGNELDGHYDSNVNKQAMWEAVNQVSEMIHREDPDHPTTIAIINSSVEKLLDMQKWAPDLDFFSSNAKYPQSRLVVPHLEEAGWDIGFILSEFGNRALPQGFPESPALSWGALVEPTSTEKAQFIDEIYSNDVLPNIAYGCMGSFAFLWGDQASHQSGSRRNWHAFFNEEGYTYGAVDVLQYGWTGVYPNHRAPVISDRTEFLLNGKQAFDGITLELNKTYQTVVNAEDTDPLTYQWVVVQEGAPQGNRPPGLAGWVVADNGSNAEIKAINTGQYRLYVFVKDNFGKVANAVIPFIVE</sequence>
<feature type="signal peptide" evidence="1">
    <location>
        <begin position="1"/>
        <end position="19"/>
    </location>
</feature>
<reference evidence="3 4" key="1">
    <citation type="journal article" date="2013" name="Int. J. Syst. Evol. Microbiol.">
        <title>Marinoscillum luteum sp. nov., isolated from marine sediment.</title>
        <authorList>
            <person name="Cha I.T."/>
            <person name="Park S.J."/>
            <person name="Kim S.J."/>
            <person name="Kim J.G."/>
            <person name="Jung M.Y."/>
            <person name="Shin K.S."/>
            <person name="Kwon K.K."/>
            <person name="Yang S.H."/>
            <person name="Seo Y.S."/>
            <person name="Rhee S.K."/>
        </authorList>
    </citation>
    <scope>NUCLEOTIDE SEQUENCE [LARGE SCALE GENOMIC DNA]</scope>
    <source>
        <strain evidence="3 4">KCTC 23939</strain>
    </source>
</reference>
<dbReference type="InterPro" id="IPR006103">
    <property type="entry name" value="Glyco_hydro_2_cat"/>
</dbReference>
<feature type="domain" description="Glycoside hydrolase family 2 catalytic" evidence="2">
    <location>
        <begin position="92"/>
        <end position="203"/>
    </location>
</feature>
<dbReference type="Gene3D" id="3.20.20.80">
    <property type="entry name" value="Glycosidases"/>
    <property type="match status" value="1"/>
</dbReference>
<dbReference type="InterPro" id="IPR017853">
    <property type="entry name" value="GH"/>
</dbReference>
<evidence type="ECO:0000256" key="1">
    <source>
        <dbReference type="SAM" id="SignalP"/>
    </source>
</evidence>
<dbReference type="GO" id="GO:0016787">
    <property type="term" value="F:hydrolase activity"/>
    <property type="evidence" value="ECO:0007669"/>
    <property type="project" value="UniProtKB-KW"/>
</dbReference>
<protein>
    <submittedName>
        <fullName evidence="3">Glycoside hydrolase family 2 TIM barrel-domain containing protein</fullName>
    </submittedName>
</protein>
<dbReference type="RefSeq" id="WP_395419281.1">
    <property type="nucleotide sequence ID" value="NZ_JBIPKE010000020.1"/>
</dbReference>
<comment type="caution">
    <text evidence="3">The sequence shown here is derived from an EMBL/GenBank/DDBJ whole genome shotgun (WGS) entry which is preliminary data.</text>
</comment>
<gene>
    <name evidence="3" type="ORF">ACHKAR_20505</name>
</gene>
<dbReference type="EMBL" id="JBIPKE010000020">
    <property type="protein sequence ID" value="MFH6985848.1"/>
    <property type="molecule type" value="Genomic_DNA"/>
</dbReference>
<dbReference type="Proteomes" id="UP001610063">
    <property type="component" value="Unassembled WGS sequence"/>
</dbReference>
<evidence type="ECO:0000313" key="3">
    <source>
        <dbReference type="EMBL" id="MFH6985848.1"/>
    </source>
</evidence>
<keyword evidence="4" id="KW-1185">Reference proteome</keyword>
<evidence type="ECO:0000259" key="2">
    <source>
        <dbReference type="Pfam" id="PF02836"/>
    </source>
</evidence>
<organism evidence="3 4">
    <name type="scientific">Marinoscillum luteum</name>
    <dbReference type="NCBI Taxonomy" id="861051"/>
    <lineage>
        <taxon>Bacteria</taxon>
        <taxon>Pseudomonadati</taxon>
        <taxon>Bacteroidota</taxon>
        <taxon>Cytophagia</taxon>
        <taxon>Cytophagales</taxon>
        <taxon>Reichenbachiellaceae</taxon>
        <taxon>Marinoscillum</taxon>
    </lineage>
</organism>
<name>A0ABW7NDY9_9BACT</name>
<dbReference type="PROSITE" id="PS51257">
    <property type="entry name" value="PROKAR_LIPOPROTEIN"/>
    <property type="match status" value="1"/>
</dbReference>
<feature type="chain" id="PRO_5046402211" evidence="1">
    <location>
        <begin position="20"/>
        <end position="447"/>
    </location>
</feature>
<evidence type="ECO:0000313" key="4">
    <source>
        <dbReference type="Proteomes" id="UP001610063"/>
    </source>
</evidence>
<dbReference type="Pfam" id="PF02836">
    <property type="entry name" value="Glyco_hydro_2_C"/>
    <property type="match status" value="1"/>
</dbReference>
<keyword evidence="1" id="KW-0732">Signal</keyword>
<keyword evidence="3" id="KW-0378">Hydrolase</keyword>
<proteinExistence type="predicted"/>